<feature type="transmembrane region" description="Helical" evidence="6">
    <location>
        <begin position="96"/>
        <end position="115"/>
    </location>
</feature>
<evidence type="ECO:0000313" key="9">
    <source>
        <dbReference type="Proteomes" id="UP000189369"/>
    </source>
</evidence>
<keyword evidence="4 6" id="KW-1133">Transmembrane helix</keyword>
<name>A0A1U9K0A1_9BURK</name>
<dbReference type="GO" id="GO:0022857">
    <property type="term" value="F:transmembrane transporter activity"/>
    <property type="evidence" value="ECO:0007669"/>
    <property type="project" value="InterPro"/>
</dbReference>
<accession>A0A1U9K0A1</accession>
<evidence type="ECO:0000256" key="4">
    <source>
        <dbReference type="ARBA" id="ARBA00022989"/>
    </source>
</evidence>
<dbReference type="AlphaFoldDB" id="A0A1U9K0A1"/>
<keyword evidence="5 6" id="KW-0472">Membrane</keyword>
<feature type="transmembrane region" description="Helical" evidence="6">
    <location>
        <begin position="121"/>
        <end position="142"/>
    </location>
</feature>
<dbReference type="InterPro" id="IPR011701">
    <property type="entry name" value="MFS"/>
</dbReference>
<keyword evidence="2" id="KW-0813">Transport</keyword>
<sequence length="437" mass="48099">MSQLSSVALPQALITDTSQESLFKKITWRIIPLLCICYIAAYLDKINIGFAKLQMQSDLGFSETVYGLGAGLFFVGYMLFEVPSNLILQRMGARVWIARIMITWGLISACMMFVTTPTQFYILRFLLGIAEAGFYPGVMLYITLWYPSYRRGKIMAYFLLGIPLSSLIGGPLSGWIMNYFDGYHNMPGWQWLFLLEAIPSVVLGFLVLKMLPSKVEQAQWLSSDEKQQLLNTLKEDALNSSRTSVKEAFKSLGVWALGIIDVFLMFAVYCLNFWLPTLIYDSGVTDNFTIGLLTGVSSILAVGALIFNGMSSDKHRERRWHVALPAFLAAISIGLSPIFSSNPTLTVILFSLANLGLMAAFPVFWCLPATFLSGRAAAAGIAIIASMSTLGGIAATSLIGLLKDVTQSSNLGLWMVSICVLLAGLMVLAFPRQVVNR</sequence>
<feature type="transmembrane region" description="Helical" evidence="6">
    <location>
        <begin position="411"/>
        <end position="430"/>
    </location>
</feature>
<feature type="transmembrane region" description="Helical" evidence="6">
    <location>
        <begin position="345"/>
        <end position="367"/>
    </location>
</feature>
<keyword evidence="3 6" id="KW-0812">Transmembrane</keyword>
<evidence type="ECO:0000256" key="3">
    <source>
        <dbReference type="ARBA" id="ARBA00022692"/>
    </source>
</evidence>
<feature type="transmembrane region" description="Helical" evidence="6">
    <location>
        <begin position="379"/>
        <end position="399"/>
    </location>
</feature>
<gene>
    <name evidence="8" type="ORF">PAEH1_07625</name>
</gene>
<evidence type="ECO:0000313" key="8">
    <source>
        <dbReference type="EMBL" id="AQS51457.1"/>
    </source>
</evidence>
<dbReference type="OrthoDB" id="5441967at2"/>
<dbReference type="Pfam" id="PF07690">
    <property type="entry name" value="MFS_1"/>
    <property type="match status" value="1"/>
</dbReference>
<dbReference type="KEGG" id="phn:PAEH1_07625"/>
<dbReference type="PANTHER" id="PTHR43791:SF36">
    <property type="entry name" value="TRANSPORTER, PUTATIVE (AFU_ORTHOLOGUE AFUA_6G08340)-RELATED"/>
    <property type="match status" value="1"/>
</dbReference>
<evidence type="ECO:0000256" key="1">
    <source>
        <dbReference type="ARBA" id="ARBA00004141"/>
    </source>
</evidence>
<evidence type="ECO:0000256" key="5">
    <source>
        <dbReference type="ARBA" id="ARBA00023136"/>
    </source>
</evidence>
<dbReference type="GO" id="GO:0005886">
    <property type="term" value="C:plasma membrane"/>
    <property type="evidence" value="ECO:0007669"/>
    <property type="project" value="TreeGrafter"/>
</dbReference>
<dbReference type="Proteomes" id="UP000189369">
    <property type="component" value="Chromosome"/>
</dbReference>
<protein>
    <submittedName>
        <fullName evidence="8">MFS transporter</fullName>
    </submittedName>
</protein>
<feature type="transmembrane region" description="Helical" evidence="6">
    <location>
        <begin position="64"/>
        <end position="84"/>
    </location>
</feature>
<proteinExistence type="predicted"/>
<dbReference type="InterPro" id="IPR020846">
    <property type="entry name" value="MFS_dom"/>
</dbReference>
<evidence type="ECO:0000259" key="7">
    <source>
        <dbReference type="PROSITE" id="PS50850"/>
    </source>
</evidence>
<feature type="transmembrane region" description="Helical" evidence="6">
    <location>
        <begin position="154"/>
        <end position="177"/>
    </location>
</feature>
<comment type="subcellular location">
    <subcellularLocation>
        <location evidence="1">Membrane</location>
        <topology evidence="1">Multi-pass membrane protein</topology>
    </subcellularLocation>
</comment>
<feature type="transmembrane region" description="Helical" evidence="6">
    <location>
        <begin position="287"/>
        <end position="308"/>
    </location>
</feature>
<organism evidence="8 9">
    <name type="scientific">Paenalcaligenes hominis</name>
    <dbReference type="NCBI Taxonomy" id="643674"/>
    <lineage>
        <taxon>Bacteria</taxon>
        <taxon>Pseudomonadati</taxon>
        <taxon>Pseudomonadota</taxon>
        <taxon>Betaproteobacteria</taxon>
        <taxon>Burkholderiales</taxon>
        <taxon>Alcaligenaceae</taxon>
        <taxon>Paenalcaligenes</taxon>
    </lineage>
</organism>
<feature type="transmembrane region" description="Helical" evidence="6">
    <location>
        <begin position="26"/>
        <end position="44"/>
    </location>
</feature>
<dbReference type="EMBL" id="CP019697">
    <property type="protein sequence ID" value="AQS51457.1"/>
    <property type="molecule type" value="Genomic_DNA"/>
</dbReference>
<dbReference type="Gene3D" id="1.20.1250.20">
    <property type="entry name" value="MFS general substrate transporter like domains"/>
    <property type="match status" value="2"/>
</dbReference>
<feature type="transmembrane region" description="Helical" evidence="6">
    <location>
        <begin position="320"/>
        <end position="339"/>
    </location>
</feature>
<dbReference type="InterPro" id="IPR036259">
    <property type="entry name" value="MFS_trans_sf"/>
</dbReference>
<evidence type="ECO:0000256" key="6">
    <source>
        <dbReference type="SAM" id="Phobius"/>
    </source>
</evidence>
<evidence type="ECO:0000256" key="2">
    <source>
        <dbReference type="ARBA" id="ARBA00022448"/>
    </source>
</evidence>
<feature type="domain" description="Major facilitator superfamily (MFS) profile" evidence="7">
    <location>
        <begin position="30"/>
        <end position="435"/>
    </location>
</feature>
<dbReference type="SUPFAM" id="SSF103473">
    <property type="entry name" value="MFS general substrate transporter"/>
    <property type="match status" value="1"/>
</dbReference>
<dbReference type="FunFam" id="1.20.1250.20:FF:000018">
    <property type="entry name" value="MFS transporter permease"/>
    <property type="match status" value="1"/>
</dbReference>
<reference evidence="8 9" key="1">
    <citation type="submission" date="2017-01" db="EMBL/GenBank/DDBJ databases">
        <title>Complete Genome Sequence of Paenalcaligenes hominis, Isolated from a paraplegic Patient with neurogenic bladder.</title>
        <authorList>
            <person name="Mukhopadhyay R."/>
            <person name="Joaquin J."/>
            <person name="Hogue R."/>
            <person name="Kilaru A."/>
            <person name="Jospin G."/>
            <person name="Mars K."/>
            <person name="Eisen J.A."/>
            <person name="Chaturvedi V."/>
        </authorList>
    </citation>
    <scope>NUCLEOTIDE SEQUENCE [LARGE SCALE GENOMIC DNA]</scope>
    <source>
        <strain evidence="8 9">15S00501</strain>
    </source>
</reference>
<dbReference type="PROSITE" id="PS50850">
    <property type="entry name" value="MFS"/>
    <property type="match status" value="1"/>
</dbReference>
<feature type="transmembrane region" description="Helical" evidence="6">
    <location>
        <begin position="189"/>
        <end position="208"/>
    </location>
</feature>
<dbReference type="PANTHER" id="PTHR43791">
    <property type="entry name" value="PERMEASE-RELATED"/>
    <property type="match status" value="1"/>
</dbReference>
<feature type="transmembrane region" description="Helical" evidence="6">
    <location>
        <begin position="252"/>
        <end position="275"/>
    </location>
</feature>
<dbReference type="CDD" id="cd17319">
    <property type="entry name" value="MFS_ExuT_GudP_like"/>
    <property type="match status" value="1"/>
</dbReference>